<evidence type="ECO:0000256" key="1">
    <source>
        <dbReference type="ARBA" id="ARBA00004167"/>
    </source>
</evidence>
<dbReference type="PANTHER" id="PTHR21859">
    <property type="entry name" value="ACROSOME-SPECIFIC PROTEIN"/>
    <property type="match status" value="1"/>
</dbReference>
<dbReference type="Proteomes" id="UP000694386">
    <property type="component" value="Unplaced"/>
</dbReference>
<dbReference type="Pfam" id="PF14650">
    <property type="entry name" value="FAM75"/>
    <property type="match status" value="3"/>
</dbReference>
<feature type="compositionally biased region" description="Basic and acidic residues" evidence="6">
    <location>
        <begin position="1057"/>
        <end position="1070"/>
    </location>
</feature>
<evidence type="ECO:0000313" key="11">
    <source>
        <dbReference type="Proteomes" id="UP000694386"/>
    </source>
</evidence>
<keyword evidence="2 7" id="KW-0812">Transmembrane</keyword>
<feature type="region of interest" description="Disordered" evidence="6">
    <location>
        <begin position="622"/>
        <end position="643"/>
    </location>
</feature>
<evidence type="ECO:0000256" key="7">
    <source>
        <dbReference type="SAM" id="Phobius"/>
    </source>
</evidence>
<feature type="domain" description="SPATA31-like" evidence="9">
    <location>
        <begin position="52"/>
        <end position="138"/>
    </location>
</feature>
<dbReference type="InterPro" id="IPR027970">
    <property type="entry name" value="SPATA31-like"/>
</dbReference>
<accession>A0A8C2MPD0</accession>
<feature type="compositionally biased region" description="Polar residues" evidence="6">
    <location>
        <begin position="1276"/>
        <end position="1286"/>
    </location>
</feature>
<dbReference type="Ensembl" id="ENSCGRT00001026338.1">
    <property type="protein sequence ID" value="ENSCGRP00001022093.1"/>
    <property type="gene ID" value="ENSCGRG00001020727.1"/>
</dbReference>
<evidence type="ECO:0000256" key="2">
    <source>
        <dbReference type="ARBA" id="ARBA00022692"/>
    </source>
</evidence>
<feature type="domain" description="SPATA31" evidence="8">
    <location>
        <begin position="247"/>
        <end position="317"/>
    </location>
</feature>
<organism evidence="10 11">
    <name type="scientific">Cricetulus griseus</name>
    <name type="common">Chinese hamster</name>
    <name type="synonym">Cricetulus barabensis griseus</name>
    <dbReference type="NCBI Taxonomy" id="10029"/>
    <lineage>
        <taxon>Eukaryota</taxon>
        <taxon>Metazoa</taxon>
        <taxon>Chordata</taxon>
        <taxon>Craniata</taxon>
        <taxon>Vertebrata</taxon>
        <taxon>Euteleostomi</taxon>
        <taxon>Mammalia</taxon>
        <taxon>Eutheria</taxon>
        <taxon>Euarchontoglires</taxon>
        <taxon>Glires</taxon>
        <taxon>Rodentia</taxon>
        <taxon>Myomorpha</taxon>
        <taxon>Muroidea</taxon>
        <taxon>Cricetidae</taxon>
        <taxon>Cricetinae</taxon>
        <taxon>Cricetulus</taxon>
    </lineage>
</organism>
<feature type="domain" description="SPATA31" evidence="8">
    <location>
        <begin position="474"/>
        <end position="623"/>
    </location>
</feature>
<evidence type="ECO:0000256" key="6">
    <source>
        <dbReference type="SAM" id="MobiDB-lite"/>
    </source>
</evidence>
<feature type="region of interest" description="Disordered" evidence="6">
    <location>
        <begin position="1268"/>
        <end position="1307"/>
    </location>
</feature>
<evidence type="ECO:0008006" key="12">
    <source>
        <dbReference type="Google" id="ProtNLM"/>
    </source>
</evidence>
<feature type="region of interest" description="Disordered" evidence="6">
    <location>
        <begin position="1213"/>
        <end position="1252"/>
    </location>
</feature>
<reference evidence="10" key="2">
    <citation type="submission" date="2025-09" db="UniProtKB">
        <authorList>
            <consortium name="Ensembl"/>
        </authorList>
    </citation>
    <scope>IDENTIFICATION</scope>
</reference>
<comment type="similarity">
    <text evidence="5">Belongs to the SPATA31 family.</text>
</comment>
<dbReference type="Pfam" id="PF15371">
    <property type="entry name" value="DUF4599"/>
    <property type="match status" value="1"/>
</dbReference>
<protein>
    <recommendedName>
        <fullName evidence="12">FAM205A</fullName>
    </recommendedName>
</protein>
<feature type="region of interest" description="Disordered" evidence="6">
    <location>
        <begin position="926"/>
        <end position="1181"/>
    </location>
</feature>
<feature type="domain" description="SPATA31" evidence="8">
    <location>
        <begin position="411"/>
        <end position="448"/>
    </location>
</feature>
<dbReference type="PANTHER" id="PTHR21859:SF15">
    <property type="entry name" value="PROTEIN SPATA31F1-RELATED"/>
    <property type="match status" value="1"/>
</dbReference>
<name>A0A8C2MPD0_CRIGR</name>
<comment type="subcellular location">
    <subcellularLocation>
        <location evidence="1">Membrane</location>
        <topology evidence="1">Single-pass membrane protein</topology>
    </subcellularLocation>
</comment>
<evidence type="ECO:0000259" key="9">
    <source>
        <dbReference type="Pfam" id="PF15371"/>
    </source>
</evidence>
<dbReference type="GO" id="GO:0016020">
    <property type="term" value="C:membrane"/>
    <property type="evidence" value="ECO:0007669"/>
    <property type="project" value="UniProtKB-SubCell"/>
</dbReference>
<feature type="compositionally biased region" description="Polar residues" evidence="6">
    <location>
        <begin position="1168"/>
        <end position="1178"/>
    </location>
</feature>
<evidence type="ECO:0000256" key="3">
    <source>
        <dbReference type="ARBA" id="ARBA00022989"/>
    </source>
</evidence>
<feature type="transmembrane region" description="Helical" evidence="7">
    <location>
        <begin position="7"/>
        <end position="29"/>
    </location>
</feature>
<dbReference type="InterPro" id="IPR039509">
    <property type="entry name" value="SPATA31"/>
</dbReference>
<evidence type="ECO:0000259" key="8">
    <source>
        <dbReference type="Pfam" id="PF14650"/>
    </source>
</evidence>
<keyword evidence="4 7" id="KW-0472">Membrane</keyword>
<evidence type="ECO:0000256" key="4">
    <source>
        <dbReference type="ARBA" id="ARBA00023136"/>
    </source>
</evidence>
<evidence type="ECO:0000313" key="10">
    <source>
        <dbReference type="Ensembl" id="ENSCGRP00001022093.1"/>
    </source>
</evidence>
<evidence type="ECO:0000256" key="5">
    <source>
        <dbReference type="ARBA" id="ARBA00035009"/>
    </source>
</evidence>
<feature type="compositionally biased region" description="Polar residues" evidence="6">
    <location>
        <begin position="965"/>
        <end position="996"/>
    </location>
</feature>
<reference evidence="10" key="1">
    <citation type="submission" date="2025-08" db="UniProtKB">
        <authorList>
            <consortium name="Ensembl"/>
        </authorList>
    </citation>
    <scope>IDENTIFICATION</scope>
</reference>
<proteinExistence type="inferred from homology"/>
<sequence length="1307" mass="145591">MLSYIYFLWDIEYPLYVYFYIFIIILIIWQVKQNYQGLKWEQKRSCCRRHQKVRQRARDAATQARRLTQEESEKPWELLSIMKSQSWLPTEGNVRQLLCVDPCCHICDSATLEIQQLLESDKSQISPALPELPQVSSCLDMLPISSVPFDDNTKFYSRHSTDFALVPVTQMPMEHSTQSVNAVGIQQVCDDHFQVGQEFDQSDMAMVSEAVASSSLRGSVVLVNAGQSMHSNLIYVQQIQGYHQSLNSQIPFQTLNPESTHVTHPVSLSVVNILPQPFLSPSVVRLLELHVKKLMHSQRWGLPRRVEESLSQLMPNPPMYFQPENNRPVSFILNNTSQDCGNRFGSISHQTWYSYTDSQPMQTFWVSEWSNVEPEQKTHCKQIPSPGRKPLFTPDHNVAHGICLQPEGQAKEPRDNFQKKFTQLFCGLPSMHSESLVTTFLGTRGLSKDSSRPSCEDPHLLKESSTLPLLPYTPPMAAPPPSSVSPNECLYEHKEAQITVPFLTLAECKTLEWHLLQRQLQLQWGLPAVIPGSPYMPSYIQYRPCNKAKPRETLKATWPGKCFSVLTRDLFFVPEHVRRLLEFHLQKQLIHIRWGLPQRIQRSIHLLLSSANKHALSRSRSRALSSVSIPKPGSPEADGSGDRFASAVDKGPILMPHLFVQAKAKLKSHVDSKCDQIHHDKVPACVQRSWEFCRCLSAGTPFPSVPPGQSLKPQAENKPDLHHKVVPQEPTSDQEERPVSCAFIEHCKRPQSLSEETIKKLETTLRHKYLAFLSGLPALYCVAPSRATSPAVGQFAVTEIVVKKPQKSLTQVTSLEDPRLSRLEPCPRDDIKVSADITEEVQPEVQVEGKTEMVPLESQTPSPSSLNTELVARLSFHLKKKVLEIKLGIPITARELQEPNAVGSGTEHPQELVGSLSIPESIELQKLPDSGDLPPAPDASTDHRKKQPATAVQAVCHQRKKPSSKAVSQGSVHWNSKASQLRNVTKAQVPCVQTETSGEKPNLEEALSTEPHGPGKSKYSDHVPKLTGKSQEPGKPKAVGDFGEGDTGLGFSPTSEGTHHDEDQEPEKGPVHGTPEGSSQHSHSFHPEDPCPPSPQNTPELEFPDPPPEVFMEREPELDTQDSQTKANAIQEHARIAEVPQPVASWASRNIPFPRPPRGRGRERGQVMPTSPHASPSLQEVGLKNKVKSFLQSINPKIKGKTHVEPMVSTPAKVAKTSKENVGKGLPQAKSPTQKTKAENCRGPKAQSAPAEKSVIASFLTAPHILDSKLRPHSGQHGSVSISGQSPRHCPRHCPKLAYATQHRNPP</sequence>
<keyword evidence="3 7" id="KW-1133">Transmembrane helix</keyword>